<dbReference type="InterPro" id="IPR007188">
    <property type="entry name" value="ARPC2"/>
</dbReference>
<dbReference type="GO" id="GO:0005885">
    <property type="term" value="C:Arp2/3 protein complex"/>
    <property type="evidence" value="ECO:0007669"/>
    <property type="project" value="InterPro"/>
</dbReference>
<dbReference type="GO" id="GO:0034314">
    <property type="term" value="P:Arp2/3 complex-mediated actin nucleation"/>
    <property type="evidence" value="ECO:0007669"/>
    <property type="project" value="InterPro"/>
</dbReference>
<evidence type="ECO:0000256" key="1">
    <source>
        <dbReference type="ARBA" id="ARBA00004245"/>
    </source>
</evidence>
<evidence type="ECO:0000256" key="4">
    <source>
        <dbReference type="ARBA" id="ARBA00023203"/>
    </source>
</evidence>
<dbReference type="Pfam" id="PF04045">
    <property type="entry name" value="P34-Arc"/>
    <property type="match status" value="1"/>
</dbReference>
<protein>
    <recommendedName>
        <fullName evidence="6">Arp2/3 complex 34 kDa subunit</fullName>
    </recommendedName>
</protein>
<dbReference type="PANTHER" id="PTHR12058">
    <property type="entry name" value="ARP2/3 COMPLEX 34 KDA SUBUNIT"/>
    <property type="match status" value="1"/>
</dbReference>
<name>A0A8K0QSS2_9PLEO</name>
<evidence type="ECO:0000256" key="2">
    <source>
        <dbReference type="ARBA" id="ARBA00007192"/>
    </source>
</evidence>
<dbReference type="SUPFAM" id="SSF69645">
    <property type="entry name" value="Arp2/3 complex subunits"/>
    <property type="match status" value="2"/>
</dbReference>
<evidence type="ECO:0000256" key="7">
    <source>
        <dbReference type="SAM" id="MobiDB-lite"/>
    </source>
</evidence>
<gene>
    <name evidence="8" type="ORF">FB567DRAFT_540510</name>
</gene>
<keyword evidence="3 6" id="KW-0963">Cytoplasm</keyword>
<dbReference type="FunFam" id="3.30.1460.20:FF:000005">
    <property type="entry name" value="Arp2/3 complex 34 kDa subunit"/>
    <property type="match status" value="1"/>
</dbReference>
<dbReference type="AlphaFoldDB" id="A0A8K0QSS2"/>
<dbReference type="PANTHER" id="PTHR12058:SF0">
    <property type="entry name" value="ACTIN-RELATED PROTEIN 2_3 COMPLEX SUBUNIT 2"/>
    <property type="match status" value="1"/>
</dbReference>
<organism evidence="8 9">
    <name type="scientific">Paraphoma chrysanthemicola</name>
    <dbReference type="NCBI Taxonomy" id="798071"/>
    <lineage>
        <taxon>Eukaryota</taxon>
        <taxon>Fungi</taxon>
        <taxon>Dikarya</taxon>
        <taxon>Ascomycota</taxon>
        <taxon>Pezizomycotina</taxon>
        <taxon>Dothideomycetes</taxon>
        <taxon>Pleosporomycetidae</taxon>
        <taxon>Pleosporales</taxon>
        <taxon>Pleosporineae</taxon>
        <taxon>Phaeosphaeriaceae</taxon>
        <taxon>Paraphoma</taxon>
    </lineage>
</organism>
<comment type="caution">
    <text evidence="8">The sequence shown here is derived from an EMBL/GenBank/DDBJ whole genome shotgun (WGS) entry which is preliminary data.</text>
</comment>
<dbReference type="FunFam" id="3.30.1460.20:FF:000003">
    <property type="entry name" value="Arp2/3 complex 34 kDa subunit"/>
    <property type="match status" value="1"/>
</dbReference>
<keyword evidence="4 6" id="KW-0009">Actin-binding</keyword>
<comment type="function">
    <text evidence="6">Functions as actin-binding component of the Arp2/3 complex which is involved in regulation of actin polymerization and together with an activating nucleation-promoting factor (NPF) mediates the formation of branched actin networks.</text>
</comment>
<dbReference type="Gene3D" id="3.30.1460.20">
    <property type="match status" value="2"/>
</dbReference>
<evidence type="ECO:0000313" key="9">
    <source>
        <dbReference type="Proteomes" id="UP000813461"/>
    </source>
</evidence>
<dbReference type="GO" id="GO:0051015">
    <property type="term" value="F:actin filament binding"/>
    <property type="evidence" value="ECO:0007669"/>
    <property type="project" value="TreeGrafter"/>
</dbReference>
<sequence>MSPSPTPDVTPEPPQRQAGHSSPPYHTRIARPPSPVAMLLLDYQNVLIESLLRDRFNGGAPANIDQVVSDFDGVTFHISTPESKTKILVSLRIKCYQELVQYGAQSVLEREYGPYIVDPESGYDFSVQVDLENLPEDQEGKDDLVRRISLLKRNAMAAPFEQAFDEFHQLQEEASKYTSEAAPQGIAEGGETRAIHYREEEAIYVKASHDRVTVIFSTIFREETDRIFGKVFLQEFVDARRRAIQNAPQVLFRNEPPLELQGFPGVSTSTSGEVGYITFVLFPRHLTKQRRAEVISHIQTFRDYFHYHIKASKAFIHSRMRKRTADFLQVLRRARPEAEEKERKTASGRTFKVQA</sequence>
<feature type="compositionally biased region" description="Pro residues" evidence="7">
    <location>
        <begin position="1"/>
        <end position="14"/>
    </location>
</feature>
<evidence type="ECO:0000256" key="6">
    <source>
        <dbReference type="RuleBase" id="RU364015"/>
    </source>
</evidence>
<dbReference type="GO" id="GO:0005200">
    <property type="term" value="F:structural constituent of cytoskeleton"/>
    <property type="evidence" value="ECO:0007669"/>
    <property type="project" value="TreeGrafter"/>
</dbReference>
<evidence type="ECO:0000256" key="3">
    <source>
        <dbReference type="ARBA" id="ARBA00022490"/>
    </source>
</evidence>
<accession>A0A8K0QSS2</accession>
<dbReference type="GO" id="GO:0030041">
    <property type="term" value="P:actin filament polymerization"/>
    <property type="evidence" value="ECO:0007669"/>
    <property type="project" value="InterPro"/>
</dbReference>
<dbReference type="EMBL" id="JAGMVJ010000030">
    <property type="protein sequence ID" value="KAH7069267.1"/>
    <property type="molecule type" value="Genomic_DNA"/>
</dbReference>
<reference evidence="8" key="1">
    <citation type="journal article" date="2021" name="Nat. Commun.">
        <title>Genetic determinants of endophytism in the Arabidopsis root mycobiome.</title>
        <authorList>
            <person name="Mesny F."/>
            <person name="Miyauchi S."/>
            <person name="Thiergart T."/>
            <person name="Pickel B."/>
            <person name="Atanasova L."/>
            <person name="Karlsson M."/>
            <person name="Huettel B."/>
            <person name="Barry K.W."/>
            <person name="Haridas S."/>
            <person name="Chen C."/>
            <person name="Bauer D."/>
            <person name="Andreopoulos W."/>
            <person name="Pangilinan J."/>
            <person name="LaButti K."/>
            <person name="Riley R."/>
            <person name="Lipzen A."/>
            <person name="Clum A."/>
            <person name="Drula E."/>
            <person name="Henrissat B."/>
            <person name="Kohler A."/>
            <person name="Grigoriev I.V."/>
            <person name="Martin F.M."/>
            <person name="Hacquard S."/>
        </authorList>
    </citation>
    <scope>NUCLEOTIDE SEQUENCE</scope>
    <source>
        <strain evidence="8">MPI-SDFR-AT-0120</strain>
    </source>
</reference>
<keyword evidence="5 6" id="KW-0206">Cytoskeleton</keyword>
<comment type="similarity">
    <text evidence="2 6">Belongs to the ARPC2 family.</text>
</comment>
<evidence type="ECO:0000256" key="5">
    <source>
        <dbReference type="ARBA" id="ARBA00023212"/>
    </source>
</evidence>
<comment type="subcellular location">
    <subcellularLocation>
        <location evidence="1 6">Cytoplasm</location>
        <location evidence="1 6">Cytoskeleton</location>
    </subcellularLocation>
</comment>
<feature type="region of interest" description="Disordered" evidence="7">
    <location>
        <begin position="1"/>
        <end position="29"/>
    </location>
</feature>
<evidence type="ECO:0000313" key="8">
    <source>
        <dbReference type="EMBL" id="KAH7069267.1"/>
    </source>
</evidence>
<dbReference type="InterPro" id="IPR034666">
    <property type="entry name" value="ARPC2/4"/>
</dbReference>
<comment type="subunit">
    <text evidence="6">Component of the Arp2/3 complex.</text>
</comment>
<dbReference type="OrthoDB" id="148331at2759"/>
<dbReference type="Proteomes" id="UP000813461">
    <property type="component" value="Unassembled WGS sequence"/>
</dbReference>
<keyword evidence="9" id="KW-1185">Reference proteome</keyword>
<proteinExistence type="inferred from homology"/>